<name>A0A565CX07_9BRAS</name>
<gene>
    <name evidence="3" type="ORF">ANE_LOCUS28390</name>
</gene>
<evidence type="ECO:0000256" key="1">
    <source>
        <dbReference type="SAM" id="MobiDB-lite"/>
    </source>
</evidence>
<organism evidence="3 4">
    <name type="scientific">Arabis nemorensis</name>
    <dbReference type="NCBI Taxonomy" id="586526"/>
    <lineage>
        <taxon>Eukaryota</taxon>
        <taxon>Viridiplantae</taxon>
        <taxon>Streptophyta</taxon>
        <taxon>Embryophyta</taxon>
        <taxon>Tracheophyta</taxon>
        <taxon>Spermatophyta</taxon>
        <taxon>Magnoliopsida</taxon>
        <taxon>eudicotyledons</taxon>
        <taxon>Gunneridae</taxon>
        <taxon>Pentapetalae</taxon>
        <taxon>rosids</taxon>
        <taxon>malvids</taxon>
        <taxon>Brassicales</taxon>
        <taxon>Brassicaceae</taxon>
        <taxon>Arabideae</taxon>
        <taxon>Arabis</taxon>
    </lineage>
</organism>
<feature type="region of interest" description="Disordered" evidence="1">
    <location>
        <begin position="113"/>
        <end position="148"/>
    </location>
</feature>
<evidence type="ECO:0000313" key="3">
    <source>
        <dbReference type="EMBL" id="VVB17946.1"/>
    </source>
</evidence>
<feature type="compositionally biased region" description="Basic and acidic residues" evidence="1">
    <location>
        <begin position="139"/>
        <end position="148"/>
    </location>
</feature>
<dbReference type="AlphaFoldDB" id="A0A565CX07"/>
<evidence type="ECO:0000313" key="4">
    <source>
        <dbReference type="Proteomes" id="UP000489600"/>
    </source>
</evidence>
<dbReference type="InterPro" id="IPR021139">
    <property type="entry name" value="NYN"/>
</dbReference>
<protein>
    <recommendedName>
        <fullName evidence="2">NYN domain-containing protein</fullName>
    </recommendedName>
</protein>
<dbReference type="GO" id="GO:0004540">
    <property type="term" value="F:RNA nuclease activity"/>
    <property type="evidence" value="ECO:0007669"/>
    <property type="project" value="InterPro"/>
</dbReference>
<sequence length="148" mass="17157">MSGGIMKIQESPKTWKINFPRKNDQSADDEIRKQIKEWIANGHKQQNVMLVTGDQGFIDLVQELHDANHTTMVAYLPNEEYSGNDKKPPPKIPKVGKGVDFVWTWRSFLSLQENAPSKKHKRREEFNAKIAEKRRRKDKKGEKAKGEE</sequence>
<feature type="domain" description="NYN" evidence="2">
    <location>
        <begin position="4"/>
        <end position="76"/>
    </location>
</feature>
<keyword evidence="4" id="KW-1185">Reference proteome</keyword>
<dbReference type="Pfam" id="PF01936">
    <property type="entry name" value="NYN"/>
    <property type="match status" value="1"/>
</dbReference>
<dbReference type="Proteomes" id="UP000489600">
    <property type="component" value="Unassembled WGS sequence"/>
</dbReference>
<reference evidence="3" key="1">
    <citation type="submission" date="2019-07" db="EMBL/GenBank/DDBJ databases">
        <authorList>
            <person name="Dittberner H."/>
        </authorList>
    </citation>
    <scope>NUCLEOTIDE SEQUENCE [LARGE SCALE GENOMIC DNA]</scope>
</reference>
<evidence type="ECO:0000259" key="2">
    <source>
        <dbReference type="Pfam" id="PF01936"/>
    </source>
</evidence>
<dbReference type="EMBL" id="CABITT030000008">
    <property type="protein sequence ID" value="VVB17946.1"/>
    <property type="molecule type" value="Genomic_DNA"/>
</dbReference>
<proteinExistence type="predicted"/>
<comment type="caution">
    <text evidence="3">The sequence shown here is derived from an EMBL/GenBank/DDBJ whole genome shotgun (WGS) entry which is preliminary data.</text>
</comment>
<accession>A0A565CX07</accession>